<proteinExistence type="predicted"/>
<sequence length="122" mass="13665">MSQVQSKEYLSKDTEPGDDEASDLSTLNTLHLMVEAVNIIHSDEEMTNSLHSEETTRSKSVTTSHEVEYCIGKEENDRELNRMEMSPPNNDSNSIGHSYNAPYLNVYNVSVFNNTGHLGILS</sequence>
<gene>
    <name evidence="2" type="ORF">OVA965_LOCUS16638</name>
    <name evidence="3" type="ORF">TMI583_LOCUS16649</name>
</gene>
<dbReference type="Proteomes" id="UP000677228">
    <property type="component" value="Unassembled WGS sequence"/>
</dbReference>
<feature type="region of interest" description="Disordered" evidence="1">
    <location>
        <begin position="1"/>
        <end position="26"/>
    </location>
</feature>
<evidence type="ECO:0000313" key="2">
    <source>
        <dbReference type="EMBL" id="CAF1044172.1"/>
    </source>
</evidence>
<feature type="compositionally biased region" description="Basic and acidic residues" evidence="1">
    <location>
        <begin position="65"/>
        <end position="82"/>
    </location>
</feature>
<feature type="region of interest" description="Disordered" evidence="1">
    <location>
        <begin position="43"/>
        <end position="94"/>
    </location>
</feature>
<protein>
    <submittedName>
        <fullName evidence="3">Uncharacterized protein</fullName>
    </submittedName>
</protein>
<reference evidence="3" key="1">
    <citation type="submission" date="2021-02" db="EMBL/GenBank/DDBJ databases">
        <authorList>
            <person name="Nowell W R."/>
        </authorList>
    </citation>
    <scope>NUCLEOTIDE SEQUENCE</scope>
</reference>
<organism evidence="3 4">
    <name type="scientific">Didymodactylos carnosus</name>
    <dbReference type="NCBI Taxonomy" id="1234261"/>
    <lineage>
        <taxon>Eukaryota</taxon>
        <taxon>Metazoa</taxon>
        <taxon>Spiralia</taxon>
        <taxon>Gnathifera</taxon>
        <taxon>Rotifera</taxon>
        <taxon>Eurotatoria</taxon>
        <taxon>Bdelloidea</taxon>
        <taxon>Philodinida</taxon>
        <taxon>Philodinidae</taxon>
        <taxon>Didymodactylos</taxon>
    </lineage>
</organism>
<comment type="caution">
    <text evidence="3">The sequence shown here is derived from an EMBL/GenBank/DDBJ whole genome shotgun (WGS) entry which is preliminary data.</text>
</comment>
<evidence type="ECO:0000256" key="1">
    <source>
        <dbReference type="SAM" id="MobiDB-lite"/>
    </source>
</evidence>
<name>A0A8S2JSG8_9BILA</name>
<dbReference type="AlphaFoldDB" id="A0A8S2JSG8"/>
<evidence type="ECO:0000313" key="3">
    <source>
        <dbReference type="EMBL" id="CAF3812315.1"/>
    </source>
</evidence>
<accession>A0A8S2JSG8</accession>
<dbReference type="Proteomes" id="UP000682733">
    <property type="component" value="Unassembled WGS sequence"/>
</dbReference>
<evidence type="ECO:0000313" key="4">
    <source>
        <dbReference type="Proteomes" id="UP000682733"/>
    </source>
</evidence>
<dbReference type="EMBL" id="CAJNOK010007774">
    <property type="protein sequence ID" value="CAF1044172.1"/>
    <property type="molecule type" value="Genomic_DNA"/>
</dbReference>
<dbReference type="EMBL" id="CAJOBA010007787">
    <property type="protein sequence ID" value="CAF3812315.1"/>
    <property type="molecule type" value="Genomic_DNA"/>
</dbReference>